<dbReference type="Proteomes" id="UP000316621">
    <property type="component" value="Chromosome 6"/>
</dbReference>
<evidence type="ECO:0000256" key="5">
    <source>
        <dbReference type="ARBA" id="ARBA00022679"/>
    </source>
</evidence>
<evidence type="ECO:0000256" key="10">
    <source>
        <dbReference type="ARBA" id="ARBA00022777"/>
    </source>
</evidence>
<evidence type="ECO:0000313" key="24">
    <source>
        <dbReference type="Proteomes" id="UP000316621"/>
    </source>
</evidence>
<evidence type="ECO:0000256" key="6">
    <source>
        <dbReference type="ARBA" id="ARBA00022692"/>
    </source>
</evidence>
<dbReference type="Pfam" id="PF13947">
    <property type="entry name" value="GUB_WAK_bind"/>
    <property type="match status" value="1"/>
</dbReference>
<keyword evidence="2" id="KW-0723">Serine/threonine-protein kinase</keyword>
<dbReference type="CDD" id="cd14066">
    <property type="entry name" value="STKc_IRAK"/>
    <property type="match status" value="1"/>
</dbReference>
<evidence type="ECO:0000256" key="8">
    <source>
        <dbReference type="ARBA" id="ARBA00022737"/>
    </source>
</evidence>
<keyword evidence="15" id="KW-0325">Glycoprotein</keyword>
<dbReference type="InterPro" id="IPR017441">
    <property type="entry name" value="Protein_kinase_ATP_BS"/>
</dbReference>
<feature type="binding site" evidence="18">
    <location>
        <position position="473"/>
    </location>
    <ligand>
        <name>ATP</name>
        <dbReference type="ChEBI" id="CHEBI:30616"/>
    </ligand>
</feature>
<keyword evidence="10" id="KW-0418">Kinase</keyword>
<dbReference type="SMART" id="SM00179">
    <property type="entry name" value="EGF_CA"/>
    <property type="match status" value="1"/>
</dbReference>
<keyword evidence="4" id="KW-0597">Phosphoprotein</keyword>
<dbReference type="AlphaFoldDB" id="A0A4Y7K1S9"/>
<comment type="function">
    <text evidence="16">Serine/threonine-protein kinase that may function as a signaling receptor of extracellular matrix component. Binding to pectin may have significance in the control of cell expansion, morphogenesis and development.</text>
</comment>
<proteinExistence type="predicted"/>
<dbReference type="InterPro" id="IPR018097">
    <property type="entry name" value="EGF_Ca-bd_CS"/>
</dbReference>
<dbReference type="PROSITE" id="PS50011">
    <property type="entry name" value="PROTEIN_KINASE_DOM"/>
    <property type="match status" value="1"/>
</dbReference>
<dbReference type="SUPFAM" id="SSF57196">
    <property type="entry name" value="EGF/Laminin"/>
    <property type="match status" value="1"/>
</dbReference>
<evidence type="ECO:0000256" key="16">
    <source>
        <dbReference type="ARBA" id="ARBA00058961"/>
    </source>
</evidence>
<feature type="signal peptide" evidence="20">
    <location>
        <begin position="1"/>
        <end position="21"/>
    </location>
</feature>
<dbReference type="InterPro" id="IPR025287">
    <property type="entry name" value="WAK_GUB"/>
</dbReference>
<gene>
    <name evidence="23" type="ORF">C5167_009990</name>
</gene>
<evidence type="ECO:0000256" key="14">
    <source>
        <dbReference type="ARBA" id="ARBA00023157"/>
    </source>
</evidence>
<dbReference type="OrthoDB" id="4062651at2759"/>
<keyword evidence="3 17" id="KW-0245">EGF-like domain</keyword>
<evidence type="ECO:0000256" key="19">
    <source>
        <dbReference type="SAM" id="Phobius"/>
    </source>
</evidence>
<comment type="subcellular location">
    <subcellularLocation>
        <location evidence="1">Membrane</location>
        <topology evidence="1">Single-pass type I membrane protein</topology>
    </subcellularLocation>
</comment>
<dbReference type="GO" id="GO:0004674">
    <property type="term" value="F:protein serine/threonine kinase activity"/>
    <property type="evidence" value="ECO:0007669"/>
    <property type="project" value="UniProtKB-KW"/>
</dbReference>
<dbReference type="InterPro" id="IPR001245">
    <property type="entry name" value="Ser-Thr/Tyr_kinase_cat_dom"/>
</dbReference>
<feature type="domain" description="Protein kinase" evidence="21">
    <location>
        <begin position="439"/>
        <end position="715"/>
    </location>
</feature>
<keyword evidence="11 18" id="KW-0067">ATP-binding</keyword>
<evidence type="ECO:0000256" key="17">
    <source>
        <dbReference type="PROSITE-ProRule" id="PRU00076"/>
    </source>
</evidence>
<dbReference type="EMBL" id="CM010720">
    <property type="protein sequence ID" value="RZC66302.1"/>
    <property type="molecule type" value="Genomic_DNA"/>
</dbReference>
<feature type="chain" id="PRO_5021361146" description="Protein kinase domain-containing protein" evidence="20">
    <location>
        <begin position="22"/>
        <end position="775"/>
    </location>
</feature>
<keyword evidence="7 20" id="KW-0732">Signal</keyword>
<dbReference type="InterPro" id="IPR011009">
    <property type="entry name" value="Kinase-like_dom_sf"/>
</dbReference>
<evidence type="ECO:0000256" key="7">
    <source>
        <dbReference type="ARBA" id="ARBA00022729"/>
    </source>
</evidence>
<dbReference type="InterPro" id="IPR000152">
    <property type="entry name" value="EGF-type_Asp/Asn_hydroxyl_site"/>
</dbReference>
<name>A0A4Y7K1S9_PAPSO</name>
<protein>
    <recommendedName>
        <fullName evidence="25">Protein kinase domain-containing protein</fullName>
    </recommendedName>
</protein>
<sequence>MFLQLFLYMLQLSWLTLAGEAASSPTLEGPFFKAKAGCETKCGNISIPYPFGIRRNGINVGCSFDGFVFDYSITCNTSFNPPKPFLDRGNVVVIDISETEIRIKNTPSSLCYNASGGLTLDQSVSWMNFSRTPFTVSYTKNMFFTIGCNVFSTLRGPDVKDYTSQCISTCDSKESVVNGTCTGNKGCCESTLPKGLKRFQIQVMRNSILSNQSITWSFDPCNYAFIGQQSQYTFQSSDVLDGYNFVSKGKDVPLVLDWAIGNKTCEEAQKDLSSFACQENSHCNNSNNNPGYLCTCNEGYNGNPYLSPGCQDMNECEDPNTNPCLEVCTNTIGSYICSCPKGSHGDGRKGGSGCVQDNQNAPVLQISLGVGLGFLFLILASSWLYLSMKKRNSIKLKEKHFQKNGGLLLKQQISSHENGVESSAKIFTAEELKLATRNYNEELVLGRGGHGIVYKGTLSDNRTVAIKKSTIVKESQIEEFINELVILTQVNHRNVVKILGCCLETEVPLIVYEYVSNGTLSDHIHSKNGVPSSSLSWESRLKIATETAGALSYLHSAATVPVIHRDIKTANILLDEHYTAKVADFGASRLNPLDLAEIDTIIQGTLGYLDPEYHQSGQLTGKSDVYSFGVVLVELLTGERVISLAREDERKNIALYFRSLIEENDIFKVLEARVAAEGKNEQVHAVCNLAKRCLNVKGDDRPTMKQVAMELESLLRVKLSSQVPNPYRHKQNHEEQSGIIPDPLDLYPVSLNSYTAGDSSLFSTDVTMSAGNVSP</sequence>
<comment type="caution">
    <text evidence="17">Lacks conserved residue(s) required for the propagation of feature annotation.</text>
</comment>
<keyword evidence="14" id="KW-1015">Disulfide bond</keyword>
<keyword evidence="24" id="KW-1185">Reference proteome</keyword>
<evidence type="ECO:0000256" key="1">
    <source>
        <dbReference type="ARBA" id="ARBA00004479"/>
    </source>
</evidence>
<dbReference type="PROSITE" id="PS00010">
    <property type="entry name" value="ASX_HYDROXYL"/>
    <property type="match status" value="1"/>
</dbReference>
<dbReference type="GO" id="GO:0005509">
    <property type="term" value="F:calcium ion binding"/>
    <property type="evidence" value="ECO:0007669"/>
    <property type="project" value="InterPro"/>
</dbReference>
<feature type="domain" description="EGF-like" evidence="22">
    <location>
        <begin position="312"/>
        <end position="346"/>
    </location>
</feature>
<accession>A0A4Y7K1S9</accession>
<evidence type="ECO:0008006" key="25">
    <source>
        <dbReference type="Google" id="ProtNLM"/>
    </source>
</evidence>
<dbReference type="InterPro" id="IPR045274">
    <property type="entry name" value="WAK-like"/>
</dbReference>
<dbReference type="Gene3D" id="1.10.510.10">
    <property type="entry name" value="Transferase(Phosphotransferase) domain 1"/>
    <property type="match status" value="1"/>
</dbReference>
<dbReference type="Pfam" id="PF07714">
    <property type="entry name" value="PK_Tyr_Ser-Thr"/>
    <property type="match status" value="1"/>
</dbReference>
<dbReference type="SMART" id="SM00181">
    <property type="entry name" value="EGF"/>
    <property type="match status" value="2"/>
</dbReference>
<evidence type="ECO:0000256" key="9">
    <source>
        <dbReference type="ARBA" id="ARBA00022741"/>
    </source>
</evidence>
<feature type="transmembrane region" description="Helical" evidence="19">
    <location>
        <begin position="363"/>
        <end position="386"/>
    </location>
</feature>
<keyword evidence="12 19" id="KW-1133">Transmembrane helix</keyword>
<dbReference type="PROSITE" id="PS00107">
    <property type="entry name" value="PROTEIN_KINASE_ATP"/>
    <property type="match status" value="1"/>
</dbReference>
<dbReference type="Gene3D" id="3.30.200.20">
    <property type="entry name" value="Phosphorylase Kinase, domain 1"/>
    <property type="match status" value="1"/>
</dbReference>
<organism evidence="23 24">
    <name type="scientific">Papaver somniferum</name>
    <name type="common">Opium poppy</name>
    <dbReference type="NCBI Taxonomy" id="3469"/>
    <lineage>
        <taxon>Eukaryota</taxon>
        <taxon>Viridiplantae</taxon>
        <taxon>Streptophyta</taxon>
        <taxon>Embryophyta</taxon>
        <taxon>Tracheophyta</taxon>
        <taxon>Spermatophyta</taxon>
        <taxon>Magnoliopsida</taxon>
        <taxon>Ranunculales</taxon>
        <taxon>Papaveraceae</taxon>
        <taxon>Papaveroideae</taxon>
        <taxon>Papaver</taxon>
    </lineage>
</organism>
<evidence type="ECO:0000256" key="13">
    <source>
        <dbReference type="ARBA" id="ARBA00023136"/>
    </source>
</evidence>
<evidence type="ECO:0000256" key="4">
    <source>
        <dbReference type="ARBA" id="ARBA00022553"/>
    </source>
</evidence>
<evidence type="ECO:0000259" key="21">
    <source>
        <dbReference type="PROSITE" id="PS50011"/>
    </source>
</evidence>
<evidence type="ECO:0000259" key="22">
    <source>
        <dbReference type="PROSITE" id="PS50026"/>
    </source>
</evidence>
<reference evidence="23 24" key="1">
    <citation type="journal article" date="2018" name="Science">
        <title>The opium poppy genome and morphinan production.</title>
        <authorList>
            <person name="Guo L."/>
            <person name="Winzer T."/>
            <person name="Yang X."/>
            <person name="Li Y."/>
            <person name="Ning Z."/>
            <person name="He Z."/>
            <person name="Teodor R."/>
            <person name="Lu Y."/>
            <person name="Bowser T.A."/>
            <person name="Graham I.A."/>
            <person name="Ye K."/>
        </authorList>
    </citation>
    <scope>NUCLEOTIDE SEQUENCE [LARGE SCALE GENOMIC DNA]</scope>
    <source>
        <strain evidence="24">cv. HN1</strain>
        <tissue evidence="23">Leaves</tissue>
    </source>
</reference>
<dbReference type="PROSITE" id="PS00108">
    <property type="entry name" value="PROTEIN_KINASE_ST"/>
    <property type="match status" value="1"/>
</dbReference>
<dbReference type="PROSITE" id="PS50026">
    <property type="entry name" value="EGF_3"/>
    <property type="match status" value="1"/>
</dbReference>
<dbReference type="SMART" id="SM00220">
    <property type="entry name" value="S_TKc"/>
    <property type="match status" value="1"/>
</dbReference>
<evidence type="ECO:0000256" key="15">
    <source>
        <dbReference type="ARBA" id="ARBA00023180"/>
    </source>
</evidence>
<evidence type="ECO:0000256" key="18">
    <source>
        <dbReference type="PROSITE-ProRule" id="PRU10141"/>
    </source>
</evidence>
<dbReference type="FunFam" id="2.10.25.10:FF:000628">
    <property type="entry name" value="Wall-associated receptor kinase 2"/>
    <property type="match status" value="1"/>
</dbReference>
<keyword evidence="5" id="KW-0808">Transferase</keyword>
<dbReference type="Gene3D" id="2.10.25.10">
    <property type="entry name" value="Laminin"/>
    <property type="match status" value="2"/>
</dbReference>
<dbReference type="GO" id="GO:0007166">
    <property type="term" value="P:cell surface receptor signaling pathway"/>
    <property type="evidence" value="ECO:0007669"/>
    <property type="project" value="InterPro"/>
</dbReference>
<dbReference type="InterPro" id="IPR000742">
    <property type="entry name" value="EGF"/>
</dbReference>
<dbReference type="STRING" id="3469.A0A4Y7K1S9"/>
<keyword evidence="9 18" id="KW-0547">Nucleotide-binding</keyword>
<dbReference type="FunFam" id="2.10.25.10:FF:000038">
    <property type="entry name" value="Fibrillin 2"/>
    <property type="match status" value="1"/>
</dbReference>
<dbReference type="PANTHER" id="PTHR27005">
    <property type="entry name" value="WALL-ASSOCIATED RECEPTOR KINASE-LIKE 21"/>
    <property type="match status" value="1"/>
</dbReference>
<evidence type="ECO:0000313" key="23">
    <source>
        <dbReference type="EMBL" id="RZC66302.1"/>
    </source>
</evidence>
<dbReference type="CDD" id="cd00054">
    <property type="entry name" value="EGF_CA"/>
    <property type="match status" value="1"/>
</dbReference>
<dbReference type="GO" id="GO:0005524">
    <property type="term" value="F:ATP binding"/>
    <property type="evidence" value="ECO:0007669"/>
    <property type="project" value="UniProtKB-UniRule"/>
</dbReference>
<evidence type="ECO:0000256" key="2">
    <source>
        <dbReference type="ARBA" id="ARBA00022527"/>
    </source>
</evidence>
<dbReference type="GO" id="GO:0005886">
    <property type="term" value="C:plasma membrane"/>
    <property type="evidence" value="ECO:0007669"/>
    <property type="project" value="TreeGrafter"/>
</dbReference>
<keyword evidence="6 19" id="KW-0812">Transmembrane</keyword>
<evidence type="ECO:0000256" key="12">
    <source>
        <dbReference type="ARBA" id="ARBA00022989"/>
    </source>
</evidence>
<keyword evidence="13 19" id="KW-0472">Membrane</keyword>
<dbReference type="SUPFAM" id="SSF56112">
    <property type="entry name" value="Protein kinase-like (PK-like)"/>
    <property type="match status" value="1"/>
</dbReference>
<dbReference type="InterPro" id="IPR000719">
    <property type="entry name" value="Prot_kinase_dom"/>
</dbReference>
<dbReference type="FunFam" id="1.10.510.10:FF:000084">
    <property type="entry name" value="Wall-associated receptor kinase 2"/>
    <property type="match status" value="1"/>
</dbReference>
<dbReference type="FunFam" id="3.30.200.20:FF:000043">
    <property type="entry name" value="Wall-associated receptor kinase 2"/>
    <property type="match status" value="1"/>
</dbReference>
<evidence type="ECO:0000256" key="20">
    <source>
        <dbReference type="SAM" id="SignalP"/>
    </source>
</evidence>
<dbReference type="PROSITE" id="PS01187">
    <property type="entry name" value="EGF_CA"/>
    <property type="match status" value="1"/>
</dbReference>
<dbReference type="Gramene" id="RZC66302">
    <property type="protein sequence ID" value="RZC66302"/>
    <property type="gene ID" value="C5167_009990"/>
</dbReference>
<evidence type="ECO:0000256" key="11">
    <source>
        <dbReference type="ARBA" id="ARBA00022840"/>
    </source>
</evidence>
<keyword evidence="8" id="KW-0677">Repeat</keyword>
<dbReference type="GO" id="GO:0030247">
    <property type="term" value="F:polysaccharide binding"/>
    <property type="evidence" value="ECO:0007669"/>
    <property type="project" value="InterPro"/>
</dbReference>
<evidence type="ECO:0000256" key="3">
    <source>
        <dbReference type="ARBA" id="ARBA00022536"/>
    </source>
</evidence>
<dbReference type="InterPro" id="IPR001881">
    <property type="entry name" value="EGF-like_Ca-bd_dom"/>
</dbReference>
<dbReference type="PANTHER" id="PTHR27005:SF492">
    <property type="entry name" value="LOW QUALITY PROTEIN: WALL-ASSOCIATED RECEPTOR KINASE-LIKE 1"/>
    <property type="match status" value="1"/>
</dbReference>
<dbReference type="InterPro" id="IPR008271">
    <property type="entry name" value="Ser/Thr_kinase_AS"/>
</dbReference>